<evidence type="ECO:0000313" key="3">
    <source>
        <dbReference type="Proteomes" id="UP000188603"/>
    </source>
</evidence>
<dbReference type="InterPro" id="IPR042100">
    <property type="entry name" value="Bug_dom1"/>
</dbReference>
<dbReference type="EMBL" id="CP019699">
    <property type="protein sequence ID" value="AQS55420.1"/>
    <property type="molecule type" value="Genomic_DNA"/>
</dbReference>
<dbReference type="CDD" id="cd07012">
    <property type="entry name" value="PBP2_Bug_TTT"/>
    <property type="match status" value="1"/>
</dbReference>
<comment type="similarity">
    <text evidence="1">Belongs to the UPF0065 (bug) family.</text>
</comment>
<dbReference type="InterPro" id="IPR005064">
    <property type="entry name" value="BUG"/>
</dbReference>
<reference evidence="2 3" key="1">
    <citation type="journal article" date="2015" name="Int. J. Syst. Evol. Microbiol.">
        <title>Novibacillus thermophilus gen. nov., sp. nov., a Gram-staining-negative and moderately thermophilic member of the family Thermoactinomycetaceae.</title>
        <authorList>
            <person name="Yang G."/>
            <person name="Chen J."/>
            <person name="Zhou S."/>
        </authorList>
    </citation>
    <scope>NUCLEOTIDE SEQUENCE [LARGE SCALE GENOMIC DNA]</scope>
    <source>
        <strain evidence="2 3">SG-1</strain>
    </source>
</reference>
<dbReference type="Gene3D" id="3.40.190.150">
    <property type="entry name" value="Bordetella uptake gene, domain 1"/>
    <property type="match status" value="1"/>
</dbReference>
<gene>
    <name evidence="2" type="ORF">B0W44_06095</name>
</gene>
<dbReference type="PANTHER" id="PTHR42928">
    <property type="entry name" value="TRICARBOXYLATE-BINDING PROTEIN"/>
    <property type="match status" value="1"/>
</dbReference>
<keyword evidence="3" id="KW-1185">Reference proteome</keyword>
<protein>
    <submittedName>
        <fullName evidence="2">Bug family protein</fullName>
    </submittedName>
</protein>
<evidence type="ECO:0000256" key="1">
    <source>
        <dbReference type="ARBA" id="ARBA00006987"/>
    </source>
</evidence>
<dbReference type="Pfam" id="PF03401">
    <property type="entry name" value="TctC"/>
    <property type="match status" value="1"/>
</dbReference>
<dbReference type="SUPFAM" id="SSF53850">
    <property type="entry name" value="Periplasmic binding protein-like II"/>
    <property type="match status" value="1"/>
</dbReference>
<dbReference type="PANTHER" id="PTHR42928:SF5">
    <property type="entry name" value="BLR1237 PROTEIN"/>
    <property type="match status" value="1"/>
</dbReference>
<evidence type="ECO:0000313" key="2">
    <source>
        <dbReference type="EMBL" id="AQS55420.1"/>
    </source>
</evidence>
<dbReference type="STRING" id="1471761.B0W44_06095"/>
<sequence>MKKTVNWFLFLLIAGIVTVFVACGSETSEGERNAGDDYPSKPITYMIPFDAGGQSDLEARRQQPFLKEELGQSINITYKPGGGGSVGWAELVQQEPDGHYMAGINIPHIILQPLSQEDTGYETEQIEPVAVFQATPIGLAVMKDSDIETMEDFVAAAKENPGQITVAGTGTYSGHHLAFQQLQNLADIDIQYVSFTGAASQVQGFLGGNTTAILANSNDLVSYKDELTILAIGSEERFEPLPDVPTFKELGYDMTASIDRGVAVPPGTPADIVQKLEDAFLKIANDSTVQQQMTEEGFEPKALGAEETKAYIEEKTAEYKPLLEELQSSEN</sequence>
<accession>A0A1U9K5Y6</accession>
<dbReference type="AlphaFoldDB" id="A0A1U9K5Y6"/>
<dbReference type="Gene3D" id="3.40.190.10">
    <property type="entry name" value="Periplasmic binding protein-like II"/>
    <property type="match status" value="1"/>
</dbReference>
<dbReference type="Proteomes" id="UP000188603">
    <property type="component" value="Chromosome"/>
</dbReference>
<name>A0A1U9K5Y6_9BACL</name>
<organism evidence="2 3">
    <name type="scientific">Novibacillus thermophilus</name>
    <dbReference type="NCBI Taxonomy" id="1471761"/>
    <lineage>
        <taxon>Bacteria</taxon>
        <taxon>Bacillati</taxon>
        <taxon>Bacillota</taxon>
        <taxon>Bacilli</taxon>
        <taxon>Bacillales</taxon>
        <taxon>Thermoactinomycetaceae</taxon>
        <taxon>Novibacillus</taxon>
    </lineage>
</organism>
<dbReference type="PIRSF" id="PIRSF017082">
    <property type="entry name" value="YflP"/>
    <property type="match status" value="1"/>
</dbReference>
<dbReference type="RefSeq" id="WP_077719267.1">
    <property type="nucleotide sequence ID" value="NZ_CP019699.1"/>
</dbReference>
<dbReference type="PROSITE" id="PS51257">
    <property type="entry name" value="PROKAR_LIPOPROTEIN"/>
    <property type="match status" value="1"/>
</dbReference>
<dbReference type="KEGG" id="ntr:B0W44_06095"/>
<proteinExistence type="inferred from homology"/>